<evidence type="ECO:0000256" key="6">
    <source>
        <dbReference type="ARBA" id="ARBA00024222"/>
    </source>
</evidence>
<evidence type="ECO:0000256" key="2">
    <source>
        <dbReference type="ARBA" id="ARBA00022679"/>
    </source>
</evidence>
<feature type="binding site" evidence="8">
    <location>
        <position position="398"/>
    </location>
    <ligand>
        <name>Ca(2+)</name>
        <dbReference type="ChEBI" id="CHEBI:29108"/>
    </ligand>
</feature>
<feature type="domain" description="Transglutaminase-like" evidence="10">
    <location>
        <begin position="269"/>
        <end position="361"/>
    </location>
</feature>
<dbReference type="SUPFAM" id="SSF54001">
    <property type="entry name" value="Cysteine proteinases"/>
    <property type="match status" value="1"/>
</dbReference>
<keyword evidence="12" id="KW-1185">Reference proteome</keyword>
<dbReference type="PROSITE" id="PS00547">
    <property type="entry name" value="TRANSGLUTAMINASES"/>
    <property type="match status" value="1"/>
</dbReference>
<keyword evidence="2" id="KW-0808">Transferase</keyword>
<dbReference type="FunFam" id="2.60.40.10:FF:000090">
    <property type="entry name" value="Protein-glutamine gamma-glutamyltransferase 2"/>
    <property type="match status" value="1"/>
</dbReference>
<dbReference type="FunFam" id="3.90.260.10:FF:000001">
    <property type="entry name" value="Protein-glutamine gamma-glutamyltransferase 2"/>
    <property type="match status" value="1"/>
</dbReference>
<dbReference type="Pfam" id="PF00868">
    <property type="entry name" value="Transglut_N"/>
    <property type="match status" value="1"/>
</dbReference>
<feature type="active site" evidence="7">
    <location>
        <position position="277"/>
    </location>
</feature>
<dbReference type="PANTHER" id="PTHR11590:SF38">
    <property type="entry name" value="PROTEIN-GLUTAMINE GAMMA-GLUTAMYLTRANSFERASE 5"/>
    <property type="match status" value="1"/>
</dbReference>
<dbReference type="Proteomes" id="UP001066276">
    <property type="component" value="Chromosome 7"/>
</dbReference>
<dbReference type="AlphaFoldDB" id="A0AAV7PDZ4"/>
<accession>A0AAV7PDZ4</accession>
<dbReference type="InterPro" id="IPR036238">
    <property type="entry name" value="Transglutaminase_C_sf"/>
</dbReference>
<dbReference type="FunFam" id="2.60.40.10:FF:000278">
    <property type="entry name" value="Protein-glutamine gamma-glutamyltransferase 2"/>
    <property type="match status" value="1"/>
</dbReference>
<dbReference type="SUPFAM" id="SSF81296">
    <property type="entry name" value="E set domains"/>
    <property type="match status" value="1"/>
</dbReference>
<evidence type="ECO:0000256" key="1">
    <source>
        <dbReference type="ARBA" id="ARBA00005968"/>
    </source>
</evidence>
<evidence type="ECO:0000256" key="3">
    <source>
        <dbReference type="ARBA" id="ARBA00022723"/>
    </source>
</evidence>
<feature type="compositionally biased region" description="Polar residues" evidence="9">
    <location>
        <begin position="471"/>
        <end position="487"/>
    </location>
</feature>
<protein>
    <recommendedName>
        <fullName evidence="6">protein-glutamine gamma-glutamyltransferase</fullName>
        <ecNumber evidence="6">2.3.2.13</ecNumber>
    </recommendedName>
</protein>
<feature type="active site" evidence="7">
    <location>
        <position position="335"/>
    </location>
</feature>
<dbReference type="PIRSF" id="PIRSF000459">
    <property type="entry name" value="TGM_EBP42"/>
    <property type="match status" value="1"/>
</dbReference>
<evidence type="ECO:0000313" key="11">
    <source>
        <dbReference type="EMBL" id="KAJ1123485.1"/>
    </source>
</evidence>
<feature type="binding site" evidence="8">
    <location>
        <position position="400"/>
    </location>
    <ligand>
        <name>Ca(2+)</name>
        <dbReference type="ChEBI" id="CHEBI:29108"/>
    </ligand>
</feature>
<reference evidence="11" key="1">
    <citation type="journal article" date="2022" name="bioRxiv">
        <title>Sequencing and chromosome-scale assembly of the giantPleurodeles waltlgenome.</title>
        <authorList>
            <person name="Brown T."/>
            <person name="Elewa A."/>
            <person name="Iarovenko S."/>
            <person name="Subramanian E."/>
            <person name="Araus A.J."/>
            <person name="Petzold A."/>
            <person name="Susuki M."/>
            <person name="Suzuki K.-i.T."/>
            <person name="Hayashi T."/>
            <person name="Toyoda A."/>
            <person name="Oliveira C."/>
            <person name="Osipova E."/>
            <person name="Leigh N.D."/>
            <person name="Simon A."/>
            <person name="Yun M.H."/>
        </authorList>
    </citation>
    <scope>NUCLEOTIDE SEQUENCE</scope>
    <source>
        <strain evidence="11">20211129_DDA</strain>
        <tissue evidence="11">Liver</tissue>
    </source>
</reference>
<dbReference type="InterPro" id="IPR002931">
    <property type="entry name" value="Transglutaminase-like"/>
</dbReference>
<evidence type="ECO:0000256" key="4">
    <source>
        <dbReference type="ARBA" id="ARBA00022837"/>
    </source>
</evidence>
<comment type="similarity">
    <text evidence="1">Belongs to the transglutaminase superfamily. Transglutaminase family.</text>
</comment>
<dbReference type="GO" id="GO:0046872">
    <property type="term" value="F:metal ion binding"/>
    <property type="evidence" value="ECO:0007669"/>
    <property type="project" value="UniProtKB-KW"/>
</dbReference>
<dbReference type="InterPro" id="IPR036985">
    <property type="entry name" value="Transglutaminase-like_sf"/>
</dbReference>
<dbReference type="Pfam" id="PF01841">
    <property type="entry name" value="Transglut_core"/>
    <property type="match status" value="1"/>
</dbReference>
<evidence type="ECO:0000259" key="10">
    <source>
        <dbReference type="SMART" id="SM00460"/>
    </source>
</evidence>
<feature type="region of interest" description="Disordered" evidence="9">
    <location>
        <begin position="470"/>
        <end position="498"/>
    </location>
</feature>
<dbReference type="PANTHER" id="PTHR11590">
    <property type="entry name" value="PROTEIN-GLUTAMINE GAMMA-GLUTAMYLTRANSFERASE"/>
    <property type="match status" value="1"/>
</dbReference>
<dbReference type="InterPro" id="IPR014756">
    <property type="entry name" value="Ig_E-set"/>
</dbReference>
<dbReference type="InterPro" id="IPR050779">
    <property type="entry name" value="Transglutaminase"/>
</dbReference>
<dbReference type="EC" id="2.3.2.13" evidence="6"/>
<feature type="binding site" evidence="8">
    <location>
        <position position="446"/>
    </location>
    <ligand>
        <name>Ca(2+)</name>
        <dbReference type="ChEBI" id="CHEBI:29108"/>
    </ligand>
</feature>
<feature type="active site" evidence="7">
    <location>
        <position position="358"/>
    </location>
</feature>
<dbReference type="Gene3D" id="3.90.260.10">
    <property type="entry name" value="Transglutaminase-like"/>
    <property type="match status" value="1"/>
</dbReference>
<keyword evidence="3 8" id="KW-0479">Metal-binding</keyword>
<comment type="cofactor">
    <cofactor evidence="8">
        <name>Ca(2+)</name>
        <dbReference type="ChEBI" id="CHEBI:29108"/>
    </cofactor>
    <text evidence="8">Binds 1 Ca(2+) ion per subunit.</text>
</comment>
<keyword evidence="4 8" id="KW-0106">Calcium</keyword>
<organism evidence="11 12">
    <name type="scientific">Pleurodeles waltl</name>
    <name type="common">Iberian ribbed newt</name>
    <dbReference type="NCBI Taxonomy" id="8319"/>
    <lineage>
        <taxon>Eukaryota</taxon>
        <taxon>Metazoa</taxon>
        <taxon>Chordata</taxon>
        <taxon>Craniata</taxon>
        <taxon>Vertebrata</taxon>
        <taxon>Euteleostomi</taxon>
        <taxon>Amphibia</taxon>
        <taxon>Batrachia</taxon>
        <taxon>Caudata</taxon>
        <taxon>Salamandroidea</taxon>
        <taxon>Salamandridae</taxon>
        <taxon>Pleurodelinae</taxon>
        <taxon>Pleurodeles</taxon>
    </lineage>
</organism>
<sequence length="730" mass="81823">MAEMLEVAFLDLLYKKNKEQHHTDDISGKRLILRRGQPFTITLHFKSRGFQPGGDQLTFIVETGPWPEVSSRTKAVFPLATSGSRNTWSAVCTGQSSSGLAISLSAPGNAIIGRYVLKIQVTTGNRNILYQLGEFYLLFNPWSQDDEVYLENEAERQEYVLNDYGFVYQGNKDWISPCPWNFGQFEEDIVLICLKLLDRSLNYIQDAFTDLSCRNDPVYVSRVICAMINSNNDDGVLEGKWNGDFSNGVSPSIWNGSTAILRQWQDNGYQPVKYGQCWVFAAVMCTVMRCLGIPSRVITSFDSAHDCDSNLLIEEYHDHTGKKLANESDSVWNFHVWTESWMSRKDLPPGYGGWQVLDPTPQEMSKGIFCCGPTSVKAIKEGELNMPYDSPFVFAMVNADCISWRVQGAKKEKHFHDSRLIGHHFSTKRVGNDHREDITDNYKYHEGSQQERNVFMKAINMLKPLEMRSPTRAQSKTAALRSSQSNGPPVAGIGTLENGDQQDKCLKRSLKEAMLLMKFKLAQFPLVGQTIHLLLVAANLAGHPKNLKLNVSAQSVGHGGKPLKQFWTDSLYVALGPKEEKGVLFKIPYSVYGNFLDDSNLIHFVAMGEQNTNWEKLFVSKDVTLAFPDVIISVLGRVIVHQPVTIQLSFANPFTEAIEDCLLVVEGSGLLQKQLQISIGAMGPSQRSSVNFEIIPYKSGVKQLQVNITSNKFSAMKSYKSIDVSPITTQ</sequence>
<dbReference type="SUPFAM" id="SSF49309">
    <property type="entry name" value="Transglutaminase, two C-terminal domains"/>
    <property type="match status" value="2"/>
</dbReference>
<dbReference type="GO" id="GO:0003810">
    <property type="term" value="F:protein-glutamine gamma-glutamyltransferase activity"/>
    <property type="evidence" value="ECO:0007669"/>
    <property type="project" value="UniProtKB-EC"/>
</dbReference>
<dbReference type="InterPro" id="IPR001102">
    <property type="entry name" value="Transglutaminase_N"/>
</dbReference>
<evidence type="ECO:0000256" key="9">
    <source>
        <dbReference type="SAM" id="MobiDB-lite"/>
    </source>
</evidence>
<evidence type="ECO:0000256" key="7">
    <source>
        <dbReference type="PIRSR" id="PIRSR000459-1"/>
    </source>
</evidence>
<proteinExistence type="inferred from homology"/>
<evidence type="ECO:0000256" key="8">
    <source>
        <dbReference type="PIRSR" id="PIRSR000459-2"/>
    </source>
</evidence>
<comment type="caution">
    <text evidence="11">The sequence shown here is derived from an EMBL/GenBank/DDBJ whole genome shotgun (WGS) entry which is preliminary data.</text>
</comment>
<dbReference type="InterPro" id="IPR008958">
    <property type="entry name" value="Transglutaminase_C"/>
</dbReference>
<keyword evidence="5" id="KW-0012">Acyltransferase</keyword>
<dbReference type="EMBL" id="JANPWB010000011">
    <property type="protein sequence ID" value="KAJ1123485.1"/>
    <property type="molecule type" value="Genomic_DNA"/>
</dbReference>
<evidence type="ECO:0000313" key="12">
    <source>
        <dbReference type="Proteomes" id="UP001066276"/>
    </source>
</evidence>
<dbReference type="InterPro" id="IPR013808">
    <property type="entry name" value="Transglutaminase_AS"/>
</dbReference>
<evidence type="ECO:0000256" key="5">
    <source>
        <dbReference type="ARBA" id="ARBA00023315"/>
    </source>
</evidence>
<dbReference type="Pfam" id="PF00927">
    <property type="entry name" value="Transglut_C"/>
    <property type="match status" value="2"/>
</dbReference>
<name>A0AAV7PDZ4_PLEWA</name>
<dbReference type="InterPro" id="IPR013783">
    <property type="entry name" value="Ig-like_fold"/>
</dbReference>
<dbReference type="Gene3D" id="2.60.40.10">
    <property type="entry name" value="Immunoglobulins"/>
    <property type="match status" value="3"/>
</dbReference>
<dbReference type="SMART" id="SM00460">
    <property type="entry name" value="TGc"/>
    <property type="match status" value="1"/>
</dbReference>
<dbReference type="InterPro" id="IPR038765">
    <property type="entry name" value="Papain-like_cys_pep_sf"/>
</dbReference>
<dbReference type="InterPro" id="IPR023608">
    <property type="entry name" value="Transglutaminase_animal"/>
</dbReference>
<gene>
    <name evidence="11" type="ORF">NDU88_001954</name>
</gene>
<feature type="binding site" evidence="8">
    <location>
        <position position="451"/>
    </location>
    <ligand>
        <name>Ca(2+)</name>
        <dbReference type="ChEBI" id="CHEBI:29108"/>
    </ligand>
</feature>